<dbReference type="InterPro" id="IPR012674">
    <property type="entry name" value="Calycin"/>
</dbReference>
<dbReference type="GO" id="GO:0000302">
    <property type="term" value="P:response to reactive oxygen species"/>
    <property type="evidence" value="ECO:0007669"/>
    <property type="project" value="TreeGrafter"/>
</dbReference>
<keyword evidence="1" id="KW-0732">Signal</keyword>
<dbReference type="Gene3D" id="2.40.128.20">
    <property type="match status" value="1"/>
</dbReference>
<sequence length="218" mass="24538">MSVLRVAVTSLVIGLALSAETFWGRCPSAPEMADFDMAKFEGLWYLHETFDPGEKCMTWTITKGTEPNTWKVVEEKESGAINAVGLAHSDFNSGTITMKNPSKPSQLRIYWPISGIAGDAALTIYDTDYVTYAGAFECQNVGFFHRQNGIVLSRNPQMEVADRQNSRIKTPRIKVEYYQRVLQGNCRYKYNEDNATTTGEEWQGYHGEDGIYAVGEEY</sequence>
<name>A0A5B8TUM3_PALCI</name>
<protein>
    <submittedName>
        <fullName evidence="2">Lipocalin-like protein 2</fullName>
    </submittedName>
</protein>
<organism evidence="2">
    <name type="scientific">Palaemon carinicauda</name>
    <name type="common">Ridgetail white prawn</name>
    <name type="synonym">Exopalaemon carinicauda</name>
    <dbReference type="NCBI Taxonomy" id="392227"/>
    <lineage>
        <taxon>Eukaryota</taxon>
        <taxon>Metazoa</taxon>
        <taxon>Ecdysozoa</taxon>
        <taxon>Arthropoda</taxon>
        <taxon>Crustacea</taxon>
        <taxon>Multicrustacea</taxon>
        <taxon>Malacostraca</taxon>
        <taxon>Eumalacostraca</taxon>
        <taxon>Eucarida</taxon>
        <taxon>Decapoda</taxon>
        <taxon>Pleocyemata</taxon>
        <taxon>Caridea</taxon>
        <taxon>Palaemonoidea</taxon>
        <taxon>Palaemonidae</taxon>
        <taxon>Palaemon</taxon>
    </lineage>
</organism>
<proteinExistence type="evidence at transcript level"/>
<dbReference type="EMBL" id="MH732745">
    <property type="protein sequence ID" value="QEA69218.1"/>
    <property type="molecule type" value="mRNA"/>
</dbReference>
<feature type="signal peptide" evidence="1">
    <location>
        <begin position="1"/>
        <end position="18"/>
    </location>
</feature>
<dbReference type="SUPFAM" id="SSF50814">
    <property type="entry name" value="Lipocalins"/>
    <property type="match status" value="1"/>
</dbReference>
<feature type="chain" id="PRO_5022923310" evidence="1">
    <location>
        <begin position="19"/>
        <end position="218"/>
    </location>
</feature>
<dbReference type="GO" id="GO:0006629">
    <property type="term" value="P:lipid metabolic process"/>
    <property type="evidence" value="ECO:0007669"/>
    <property type="project" value="TreeGrafter"/>
</dbReference>
<dbReference type="AlphaFoldDB" id="A0A5B8TUM3"/>
<dbReference type="GO" id="GO:0005737">
    <property type="term" value="C:cytoplasm"/>
    <property type="evidence" value="ECO:0007669"/>
    <property type="project" value="TreeGrafter"/>
</dbReference>
<accession>A0A5B8TUM3</accession>
<evidence type="ECO:0000313" key="2">
    <source>
        <dbReference type="EMBL" id="QEA69218.1"/>
    </source>
</evidence>
<dbReference type="PANTHER" id="PTHR10612:SF49">
    <property type="entry name" value="APOLIPOPROTEIN D-LIKE PROTEIN"/>
    <property type="match status" value="1"/>
</dbReference>
<dbReference type="PANTHER" id="PTHR10612">
    <property type="entry name" value="APOLIPOPROTEIN D"/>
    <property type="match status" value="1"/>
</dbReference>
<reference evidence="2" key="1">
    <citation type="submission" date="2018-08" db="EMBL/GenBank/DDBJ databases">
        <authorList>
            <person name="Gao H."/>
            <person name="Ma H."/>
        </authorList>
    </citation>
    <scope>NUCLEOTIDE SEQUENCE</scope>
</reference>
<evidence type="ECO:0000256" key="1">
    <source>
        <dbReference type="SAM" id="SignalP"/>
    </source>
</evidence>